<dbReference type="AlphaFoldDB" id="A0A7X0SLA6"/>
<keyword evidence="2" id="KW-0732">Signal</keyword>
<dbReference type="RefSeq" id="WP_185129682.1">
    <property type="nucleotide sequence ID" value="NZ_JACJVO010000016.1"/>
</dbReference>
<proteinExistence type="predicted"/>
<dbReference type="InterPro" id="IPR015168">
    <property type="entry name" value="SsuA/THI5"/>
</dbReference>
<keyword evidence="5" id="KW-1185">Reference proteome</keyword>
<evidence type="ECO:0000313" key="5">
    <source>
        <dbReference type="Proteomes" id="UP000564644"/>
    </source>
</evidence>
<evidence type="ECO:0000256" key="2">
    <source>
        <dbReference type="SAM" id="SignalP"/>
    </source>
</evidence>
<reference evidence="4 5" key="1">
    <citation type="submission" date="2020-08" db="EMBL/GenBank/DDBJ databases">
        <title>Cohnella phylogeny.</title>
        <authorList>
            <person name="Dunlap C."/>
        </authorList>
    </citation>
    <scope>NUCLEOTIDE SEQUENCE [LARGE SCALE GENOMIC DNA]</scope>
    <source>
        <strain evidence="4 5">CBP 2801</strain>
    </source>
</reference>
<name>A0A7X0SLA6_9BACL</name>
<organism evidence="4 5">
    <name type="scientific">Cohnella zeiphila</name>
    <dbReference type="NCBI Taxonomy" id="2761120"/>
    <lineage>
        <taxon>Bacteria</taxon>
        <taxon>Bacillati</taxon>
        <taxon>Bacillota</taxon>
        <taxon>Bacilli</taxon>
        <taxon>Bacillales</taxon>
        <taxon>Paenibacillaceae</taxon>
        <taxon>Cohnella</taxon>
    </lineage>
</organism>
<accession>A0A7X0SLA6</accession>
<sequence>MRPVSARRGIAYTLIVALTALTAACGSNGNGASESASSPAASAGGASSSPPAATASGAGPSASASASTGAASETPKETVKSTLVLNWFAEPEHGGNFAAVAKGFYKDAGLDLTIQNGGPSVSSSQIVAAGKADFGMVNADDVLVARQEGIPIVAIATAFQKSPQALFYHKESGIKDFSDLNGHKVYVAATASFWQYMKSKYKLDKVQEMKYTGSLVNFVNDPNAVTQGYVTSETYTLQQQGVDFGTLLNADSGYNIYAGVYITTEKMIKEHPDRVKAFVEATVKGWDYYKDHSDEINPEIQKMDPDMTLDMMKFSAEKEMEFAFGGDAATNGTGTMSEARWTELQKQMLDAGVLKKADPIQEAFTLEFLPGAKS</sequence>
<evidence type="ECO:0000259" key="3">
    <source>
        <dbReference type="Pfam" id="PF09084"/>
    </source>
</evidence>
<dbReference type="Pfam" id="PF09084">
    <property type="entry name" value="NMT1"/>
    <property type="match status" value="1"/>
</dbReference>
<gene>
    <name evidence="4" type="ORF">H7C18_13930</name>
</gene>
<feature type="region of interest" description="Disordered" evidence="1">
    <location>
        <begin position="28"/>
        <end position="75"/>
    </location>
</feature>
<dbReference type="PROSITE" id="PS51257">
    <property type="entry name" value="PROKAR_LIPOPROTEIN"/>
    <property type="match status" value="1"/>
</dbReference>
<feature type="domain" description="SsuA/THI5-like" evidence="3">
    <location>
        <begin position="91"/>
        <end position="295"/>
    </location>
</feature>
<feature type="compositionally biased region" description="Low complexity" evidence="1">
    <location>
        <begin position="28"/>
        <end position="73"/>
    </location>
</feature>
<dbReference type="EMBL" id="JACJVO010000016">
    <property type="protein sequence ID" value="MBB6732016.1"/>
    <property type="molecule type" value="Genomic_DNA"/>
</dbReference>
<feature type="signal peptide" evidence="2">
    <location>
        <begin position="1"/>
        <end position="23"/>
    </location>
</feature>
<dbReference type="PANTHER" id="PTHR31528:SF3">
    <property type="entry name" value="THIAMINE BIOSYNTHESIS PROTEIN HI_0357-RELATED"/>
    <property type="match status" value="1"/>
</dbReference>
<dbReference type="GO" id="GO:0009228">
    <property type="term" value="P:thiamine biosynthetic process"/>
    <property type="evidence" value="ECO:0007669"/>
    <property type="project" value="InterPro"/>
</dbReference>
<dbReference type="Proteomes" id="UP000564644">
    <property type="component" value="Unassembled WGS sequence"/>
</dbReference>
<dbReference type="PANTHER" id="PTHR31528">
    <property type="entry name" value="4-AMINO-5-HYDROXYMETHYL-2-METHYLPYRIMIDINE PHOSPHATE SYNTHASE THI11-RELATED"/>
    <property type="match status" value="1"/>
</dbReference>
<dbReference type="Gene3D" id="3.40.190.10">
    <property type="entry name" value="Periplasmic binding protein-like II"/>
    <property type="match status" value="2"/>
</dbReference>
<dbReference type="SUPFAM" id="SSF53850">
    <property type="entry name" value="Periplasmic binding protein-like II"/>
    <property type="match status" value="1"/>
</dbReference>
<dbReference type="InterPro" id="IPR027939">
    <property type="entry name" value="NMT1/THI5"/>
</dbReference>
<feature type="chain" id="PRO_5038370965" evidence="2">
    <location>
        <begin position="24"/>
        <end position="374"/>
    </location>
</feature>
<evidence type="ECO:0000256" key="1">
    <source>
        <dbReference type="SAM" id="MobiDB-lite"/>
    </source>
</evidence>
<comment type="caution">
    <text evidence="4">The sequence shown here is derived from an EMBL/GenBank/DDBJ whole genome shotgun (WGS) entry which is preliminary data.</text>
</comment>
<evidence type="ECO:0000313" key="4">
    <source>
        <dbReference type="EMBL" id="MBB6732016.1"/>
    </source>
</evidence>
<protein>
    <submittedName>
        <fullName evidence="4">ABC transporter substrate-binding protein</fullName>
    </submittedName>
</protein>